<evidence type="ECO:0000313" key="3">
    <source>
        <dbReference type="EMBL" id="KAJ54439.1"/>
    </source>
</evidence>
<dbReference type="InterPro" id="IPR034593">
    <property type="entry name" value="DgoD-like"/>
</dbReference>
<dbReference type="GO" id="GO:0009063">
    <property type="term" value="P:amino acid catabolic process"/>
    <property type="evidence" value="ECO:0007669"/>
    <property type="project" value="InterPro"/>
</dbReference>
<organism evidence="3 4">
    <name type="scientific">Actibacterium mucosum KCTC 23349</name>
    <dbReference type="NCBI Taxonomy" id="1454373"/>
    <lineage>
        <taxon>Bacteria</taxon>
        <taxon>Pseudomonadati</taxon>
        <taxon>Pseudomonadota</taxon>
        <taxon>Alphaproteobacteria</taxon>
        <taxon>Rhodobacterales</taxon>
        <taxon>Roseobacteraceae</taxon>
        <taxon>Actibacterium</taxon>
    </lineage>
</organism>
<evidence type="ECO:0000259" key="2">
    <source>
        <dbReference type="SMART" id="SM00922"/>
    </source>
</evidence>
<dbReference type="InterPro" id="IPR018110">
    <property type="entry name" value="Mandel_Rmase/mucon_lact_enz_CS"/>
</dbReference>
<dbReference type="Pfam" id="PF02746">
    <property type="entry name" value="MR_MLE_N"/>
    <property type="match status" value="1"/>
</dbReference>
<dbReference type="PROSITE" id="PS00908">
    <property type="entry name" value="MR_MLE_1"/>
    <property type="match status" value="1"/>
</dbReference>
<dbReference type="InterPro" id="IPR029017">
    <property type="entry name" value="Enolase-like_N"/>
</dbReference>
<dbReference type="Gene3D" id="3.30.390.10">
    <property type="entry name" value="Enolase-like, N-terminal domain"/>
    <property type="match status" value="1"/>
</dbReference>
<dbReference type="EMBL" id="JFKE01000007">
    <property type="protein sequence ID" value="KAJ54439.1"/>
    <property type="molecule type" value="Genomic_DNA"/>
</dbReference>
<dbReference type="CDD" id="cd03316">
    <property type="entry name" value="MR_like"/>
    <property type="match status" value="1"/>
</dbReference>
<dbReference type="PANTHER" id="PTHR48080">
    <property type="entry name" value="D-GALACTONATE DEHYDRATASE-RELATED"/>
    <property type="match status" value="1"/>
</dbReference>
<proteinExistence type="predicted"/>
<dbReference type="Pfam" id="PF13378">
    <property type="entry name" value="MR_MLE_C"/>
    <property type="match status" value="1"/>
</dbReference>
<dbReference type="GO" id="GO:0000287">
    <property type="term" value="F:magnesium ion binding"/>
    <property type="evidence" value="ECO:0007669"/>
    <property type="project" value="UniProtKB-ARBA"/>
</dbReference>
<gene>
    <name evidence="3" type="ORF">ACMU_17145</name>
</gene>
<dbReference type="InterPro" id="IPR013341">
    <property type="entry name" value="Mandelate_racemase_N_dom"/>
</dbReference>
<dbReference type="InterPro" id="IPR036849">
    <property type="entry name" value="Enolase-like_C_sf"/>
</dbReference>
<dbReference type="STRING" id="1454373.ACMU_17145"/>
<comment type="caution">
    <text evidence="3">The sequence shown here is derived from an EMBL/GenBank/DDBJ whole genome shotgun (WGS) entry which is preliminary data.</text>
</comment>
<dbReference type="PANTHER" id="PTHR48080:SF2">
    <property type="entry name" value="D-GALACTONATE DEHYDRATASE"/>
    <property type="match status" value="1"/>
</dbReference>
<reference evidence="3 4" key="1">
    <citation type="submission" date="2014-03" db="EMBL/GenBank/DDBJ databases">
        <title>Draft Genome Sequence of Actibacterium mucosum KCTC 23349, a Marine Alphaproteobacterium with Complex Ionic Requirements Isolated from Mediterranean Seawater at Malvarrosa Beach, Valencia, Spain.</title>
        <authorList>
            <person name="Arahal D.R."/>
            <person name="Shao Z."/>
            <person name="Lai Q."/>
            <person name="Pujalte M.J."/>
        </authorList>
    </citation>
    <scope>NUCLEOTIDE SEQUENCE [LARGE SCALE GENOMIC DNA]</scope>
    <source>
        <strain evidence="3 4">KCTC 23349</strain>
    </source>
</reference>
<dbReference type="InterPro" id="IPR013342">
    <property type="entry name" value="Mandelate_racemase_C"/>
</dbReference>
<sequence length="389" mass="42306">MNIVRLETFLVGRDWNNLLLVRLTTDSGLTGVGEGTMQWQAASVQAATAVLFERYVHGANPFEIERLVQAMYRNEYARGGPVVNSAIAGIEMALWDICGKATNLPVHSLLGGRMRDSIPAYANGWFGNRVDDVVLAQDARAVRQAGYTGLKFDPFGGAGRDPSQAEIKDGLRKLGVVRAAVGDTMRIMIDGHGRFSVGTASYIAHGLAEHDVYWFEEPVEPENFRALGEVERPNGLRIATGERCFSRYQYPALIQDARPHVLQPDLIQVGGLLEGRKIASLAETHYLPVSFHVPFGPIATAAALQLDAAIPNFVCQESFSAFDVPWRKDLVTNCPMPKNGAYPVSTAPGLGIEINDEVALAHPYRDDAVLPMWGENGSMTAGLEASMPA</sequence>
<name>A0A037ZDA4_9RHOB</name>
<dbReference type="AlphaFoldDB" id="A0A037ZDA4"/>
<keyword evidence="4" id="KW-1185">Reference proteome</keyword>
<dbReference type="SMART" id="SM00922">
    <property type="entry name" value="MR_MLE"/>
    <property type="match status" value="1"/>
</dbReference>
<dbReference type="Gene3D" id="3.20.20.120">
    <property type="entry name" value="Enolase-like C-terminal domain"/>
    <property type="match status" value="1"/>
</dbReference>
<dbReference type="GO" id="GO:0016829">
    <property type="term" value="F:lyase activity"/>
    <property type="evidence" value="ECO:0007669"/>
    <property type="project" value="UniProtKB-KW"/>
</dbReference>
<dbReference type="SUPFAM" id="SSF51604">
    <property type="entry name" value="Enolase C-terminal domain-like"/>
    <property type="match status" value="1"/>
</dbReference>
<protein>
    <recommendedName>
        <fullName evidence="2">Mandelate racemase/muconate lactonizing enzyme C-terminal domain-containing protein</fullName>
    </recommendedName>
</protein>
<dbReference type="Proteomes" id="UP000026249">
    <property type="component" value="Unassembled WGS sequence"/>
</dbReference>
<dbReference type="SFLD" id="SFLDS00001">
    <property type="entry name" value="Enolase"/>
    <property type="match status" value="1"/>
</dbReference>
<dbReference type="SFLD" id="SFLDG00179">
    <property type="entry name" value="mandelate_racemase"/>
    <property type="match status" value="1"/>
</dbReference>
<accession>A0A037ZDA4</accession>
<evidence type="ECO:0000256" key="1">
    <source>
        <dbReference type="ARBA" id="ARBA00023239"/>
    </source>
</evidence>
<dbReference type="InterPro" id="IPR029065">
    <property type="entry name" value="Enolase_C-like"/>
</dbReference>
<dbReference type="SUPFAM" id="SSF54826">
    <property type="entry name" value="Enolase N-terminal domain-like"/>
    <property type="match status" value="1"/>
</dbReference>
<feature type="domain" description="Mandelate racemase/muconate lactonizing enzyme C-terminal" evidence="2">
    <location>
        <begin position="132"/>
        <end position="237"/>
    </location>
</feature>
<evidence type="ECO:0000313" key="4">
    <source>
        <dbReference type="Proteomes" id="UP000026249"/>
    </source>
</evidence>
<keyword evidence="1" id="KW-0456">Lyase</keyword>